<protein>
    <recommendedName>
        <fullName evidence="2">histidine kinase</fullName>
        <ecNumber evidence="2">2.7.13.3</ecNumber>
    </recommendedName>
</protein>
<dbReference type="Pfam" id="PF03861">
    <property type="entry name" value="ANTAR"/>
    <property type="match status" value="1"/>
</dbReference>
<dbReference type="InterPro" id="IPR035965">
    <property type="entry name" value="PAS-like_dom_sf"/>
</dbReference>
<dbReference type="OrthoDB" id="3787288at2"/>
<organism evidence="7 8">
    <name type="scientific">Nocardia yunnanensis</name>
    <dbReference type="NCBI Taxonomy" id="2382165"/>
    <lineage>
        <taxon>Bacteria</taxon>
        <taxon>Bacillati</taxon>
        <taxon>Actinomycetota</taxon>
        <taxon>Actinomycetes</taxon>
        <taxon>Mycobacteriales</taxon>
        <taxon>Nocardiaceae</taxon>
        <taxon>Nocardia</taxon>
    </lineage>
</organism>
<dbReference type="Proteomes" id="UP000267164">
    <property type="component" value="Chromosome"/>
</dbReference>
<dbReference type="KEGG" id="nyu:D7D52_14595"/>
<reference evidence="7 8" key="1">
    <citation type="submission" date="2018-09" db="EMBL/GenBank/DDBJ databases">
        <title>Nocardia yunnanensis sp. nov., an actinomycete isolated from a soil sample.</title>
        <authorList>
            <person name="Zhang J."/>
        </authorList>
    </citation>
    <scope>NUCLEOTIDE SEQUENCE [LARGE SCALE GENOMIC DNA]</scope>
    <source>
        <strain evidence="7 8">CFHS0054</strain>
    </source>
</reference>
<dbReference type="Gene3D" id="1.10.10.10">
    <property type="entry name" value="Winged helix-like DNA-binding domain superfamily/Winged helix DNA-binding domain"/>
    <property type="match status" value="1"/>
</dbReference>
<accession>A0A386ZNL6</accession>
<evidence type="ECO:0000256" key="4">
    <source>
        <dbReference type="ARBA" id="ARBA00022679"/>
    </source>
</evidence>
<dbReference type="AlphaFoldDB" id="A0A386ZNL6"/>
<dbReference type="InterPro" id="IPR052162">
    <property type="entry name" value="Sensor_kinase/Photoreceptor"/>
</dbReference>
<dbReference type="GO" id="GO:0003723">
    <property type="term" value="F:RNA binding"/>
    <property type="evidence" value="ECO:0007669"/>
    <property type="project" value="InterPro"/>
</dbReference>
<gene>
    <name evidence="7" type="ORF">D7D52_14595</name>
</gene>
<keyword evidence="5" id="KW-0418">Kinase</keyword>
<dbReference type="PANTHER" id="PTHR43304">
    <property type="entry name" value="PHYTOCHROME-LIKE PROTEIN CPH1"/>
    <property type="match status" value="1"/>
</dbReference>
<evidence type="ECO:0000256" key="1">
    <source>
        <dbReference type="ARBA" id="ARBA00000085"/>
    </source>
</evidence>
<name>A0A386ZNL6_9NOCA</name>
<keyword evidence="3" id="KW-0597">Phosphoprotein</keyword>
<evidence type="ECO:0000259" key="6">
    <source>
        <dbReference type="PROSITE" id="PS50921"/>
    </source>
</evidence>
<keyword evidence="8" id="KW-1185">Reference proteome</keyword>
<evidence type="ECO:0000256" key="3">
    <source>
        <dbReference type="ARBA" id="ARBA00022553"/>
    </source>
</evidence>
<dbReference type="PANTHER" id="PTHR43304:SF1">
    <property type="entry name" value="PAC DOMAIN-CONTAINING PROTEIN"/>
    <property type="match status" value="1"/>
</dbReference>
<evidence type="ECO:0000313" key="8">
    <source>
        <dbReference type="Proteomes" id="UP000267164"/>
    </source>
</evidence>
<evidence type="ECO:0000313" key="7">
    <source>
        <dbReference type="EMBL" id="AYF79036.1"/>
    </source>
</evidence>
<dbReference type="GO" id="GO:0004673">
    <property type="term" value="F:protein histidine kinase activity"/>
    <property type="evidence" value="ECO:0007669"/>
    <property type="project" value="UniProtKB-EC"/>
</dbReference>
<dbReference type="Gene3D" id="3.30.450.20">
    <property type="entry name" value="PAS domain"/>
    <property type="match status" value="1"/>
</dbReference>
<comment type="catalytic activity">
    <reaction evidence="1">
        <text>ATP + protein L-histidine = ADP + protein N-phospho-L-histidine.</text>
        <dbReference type="EC" id="2.7.13.3"/>
    </reaction>
</comment>
<dbReference type="Pfam" id="PF08447">
    <property type="entry name" value="PAS_3"/>
    <property type="match status" value="1"/>
</dbReference>
<evidence type="ECO:0000256" key="5">
    <source>
        <dbReference type="ARBA" id="ARBA00022777"/>
    </source>
</evidence>
<dbReference type="EMBL" id="CP032568">
    <property type="protein sequence ID" value="AYF79036.1"/>
    <property type="molecule type" value="Genomic_DNA"/>
</dbReference>
<dbReference type="PROSITE" id="PS50921">
    <property type="entry name" value="ANTAR"/>
    <property type="match status" value="1"/>
</dbReference>
<dbReference type="InterPro" id="IPR036388">
    <property type="entry name" value="WH-like_DNA-bd_sf"/>
</dbReference>
<dbReference type="InterPro" id="IPR005561">
    <property type="entry name" value="ANTAR"/>
</dbReference>
<feature type="domain" description="ANTAR" evidence="6">
    <location>
        <begin position="125"/>
        <end position="186"/>
    </location>
</feature>
<dbReference type="InterPro" id="IPR013655">
    <property type="entry name" value="PAS_fold_3"/>
</dbReference>
<proteinExistence type="predicted"/>
<dbReference type="SUPFAM" id="SSF55785">
    <property type="entry name" value="PYP-like sensor domain (PAS domain)"/>
    <property type="match status" value="1"/>
</dbReference>
<dbReference type="SMART" id="SM01012">
    <property type="entry name" value="ANTAR"/>
    <property type="match status" value="1"/>
</dbReference>
<evidence type="ECO:0000256" key="2">
    <source>
        <dbReference type="ARBA" id="ARBA00012438"/>
    </source>
</evidence>
<keyword evidence="4" id="KW-0808">Transferase</keyword>
<sequence length="226" mass="25399">MLDEIEKVVGAGHPEQVGKFQYWFDDDRWEWSDELARMHGYEPGAVEPTTALLLSHKHPDDRDRVEADFVTSVRDHAPFSSRHRIIDATGEERHVVVVSDSVTDDAGRVIGTDGYYVDLTDRAAPPADGLFNQAVVELIEHRMVIEQAKGALMLMYHLNADQAFRVLVWRSQETNVRVRDLAAQLASAFDTVTIGAAARSEFDHLLLTVHQRGPHEPEPPADPDTR</sequence>
<dbReference type="EC" id="2.7.13.3" evidence="2"/>